<comment type="caution">
    <text evidence="2">The sequence shown here is derived from an EMBL/GenBank/DDBJ whole genome shotgun (WGS) entry which is preliminary data.</text>
</comment>
<organism evidence="2 3">
    <name type="scientific">Diplocarpon coronariae</name>
    <dbReference type="NCBI Taxonomy" id="2795749"/>
    <lineage>
        <taxon>Eukaryota</taxon>
        <taxon>Fungi</taxon>
        <taxon>Dikarya</taxon>
        <taxon>Ascomycota</taxon>
        <taxon>Pezizomycotina</taxon>
        <taxon>Leotiomycetes</taxon>
        <taxon>Helotiales</taxon>
        <taxon>Drepanopezizaceae</taxon>
        <taxon>Diplocarpon</taxon>
    </lineage>
</organism>
<gene>
    <name evidence="2" type="ORF">B2J93_9465</name>
</gene>
<keyword evidence="3" id="KW-1185">Reference proteome</keyword>
<accession>A0A218YVA3</accession>
<evidence type="ECO:0000313" key="2">
    <source>
        <dbReference type="EMBL" id="OWO99715.1"/>
    </source>
</evidence>
<evidence type="ECO:0000256" key="1">
    <source>
        <dbReference type="SAM" id="MobiDB-lite"/>
    </source>
</evidence>
<dbReference type="InParanoid" id="A0A218YVA3"/>
<dbReference type="EMBL" id="MZNU01000345">
    <property type="protein sequence ID" value="OWO99715.1"/>
    <property type="molecule type" value="Genomic_DNA"/>
</dbReference>
<name>A0A218YVA3_9HELO</name>
<feature type="region of interest" description="Disordered" evidence="1">
    <location>
        <begin position="1"/>
        <end position="21"/>
    </location>
</feature>
<proteinExistence type="predicted"/>
<feature type="compositionally biased region" description="Polar residues" evidence="1">
    <location>
        <begin position="1"/>
        <end position="18"/>
    </location>
</feature>
<protein>
    <submittedName>
        <fullName evidence="2">Family 5 extracellular solute-binding protein</fullName>
    </submittedName>
</protein>
<sequence>MSWIPASSQPSSTHNRSFAQPVPAKKKLALSGGWCCDERLVRDRGKRRRGERSMGAVLVGSGRVLSAVVRPLPALGRSDQGRRSASAEIPLFASGVVGVVVVMAESGTTPSDAVQSNPAQPRPRPVGEIRVPRARKAIQSGRLVRGDADDEALRAVVRWFNRLDSSDQSHEMDERNRQTHESNDAAWLVRIRFRTGSRYDGSDTNPQMDARIRDVPGTFLQSLGSRGRRANRQASGLVGPARRLPLITLGTWGRIGLEPLRAKRRLEAPRARLGVTMPMVDNMPGDVCGAAATHVVAGQTLAR</sequence>
<dbReference type="Proteomes" id="UP000242519">
    <property type="component" value="Unassembled WGS sequence"/>
</dbReference>
<dbReference type="AlphaFoldDB" id="A0A218YVA3"/>
<reference evidence="2 3" key="1">
    <citation type="submission" date="2017-04" db="EMBL/GenBank/DDBJ databases">
        <title>Draft genome sequence of Marssonina coronaria NL1: causal agent of apple blotch.</title>
        <authorList>
            <person name="Cheng Q."/>
        </authorList>
    </citation>
    <scope>NUCLEOTIDE SEQUENCE [LARGE SCALE GENOMIC DNA]</scope>
    <source>
        <strain evidence="2 3">NL1</strain>
    </source>
</reference>
<evidence type="ECO:0000313" key="3">
    <source>
        <dbReference type="Proteomes" id="UP000242519"/>
    </source>
</evidence>